<feature type="non-terminal residue" evidence="1">
    <location>
        <position position="1"/>
    </location>
</feature>
<proteinExistence type="predicted"/>
<dbReference type="EMBL" id="BARV01002022">
    <property type="protein sequence ID" value="GAI02077.1"/>
    <property type="molecule type" value="Genomic_DNA"/>
</dbReference>
<dbReference type="AlphaFoldDB" id="X1K4Y2"/>
<accession>X1K4Y2</accession>
<protein>
    <submittedName>
        <fullName evidence="1">Uncharacterized protein</fullName>
    </submittedName>
</protein>
<evidence type="ECO:0000313" key="1">
    <source>
        <dbReference type="EMBL" id="GAI02077.1"/>
    </source>
</evidence>
<comment type="caution">
    <text evidence="1">The sequence shown here is derived from an EMBL/GenBank/DDBJ whole genome shotgun (WGS) entry which is preliminary data.</text>
</comment>
<reference evidence="1" key="1">
    <citation type="journal article" date="2014" name="Front. Microbiol.">
        <title>High frequency of phylogenetically diverse reductive dehalogenase-homologous genes in deep subseafloor sedimentary metagenomes.</title>
        <authorList>
            <person name="Kawai M."/>
            <person name="Futagami T."/>
            <person name="Toyoda A."/>
            <person name="Takaki Y."/>
            <person name="Nishi S."/>
            <person name="Hori S."/>
            <person name="Arai W."/>
            <person name="Tsubouchi T."/>
            <person name="Morono Y."/>
            <person name="Uchiyama I."/>
            <person name="Ito T."/>
            <person name="Fujiyama A."/>
            <person name="Inagaki F."/>
            <person name="Takami H."/>
        </authorList>
    </citation>
    <scope>NUCLEOTIDE SEQUENCE</scope>
    <source>
        <strain evidence="1">Expedition CK06-06</strain>
    </source>
</reference>
<organism evidence="1">
    <name type="scientific">marine sediment metagenome</name>
    <dbReference type="NCBI Taxonomy" id="412755"/>
    <lineage>
        <taxon>unclassified sequences</taxon>
        <taxon>metagenomes</taxon>
        <taxon>ecological metagenomes</taxon>
    </lineage>
</organism>
<sequence length="39" mass="4845">EEKDVYLVIKTKLVRNPQVLEIRRLIKKSFFDKKDWLVR</sequence>
<gene>
    <name evidence="1" type="ORF">S06H3_05449</name>
</gene>
<name>X1K4Y2_9ZZZZ</name>